<feature type="domain" description="DUF5679" evidence="1">
    <location>
        <begin position="10"/>
        <end position="49"/>
    </location>
</feature>
<evidence type="ECO:0000313" key="3">
    <source>
        <dbReference type="Proteomes" id="UP000058925"/>
    </source>
</evidence>
<dbReference type="OrthoDB" id="30510at2157"/>
<proteinExistence type="predicted"/>
<dbReference type="Pfam" id="PF18930">
    <property type="entry name" value="DUF5679"/>
    <property type="match status" value="1"/>
</dbReference>
<evidence type="ECO:0000259" key="1">
    <source>
        <dbReference type="Pfam" id="PF18930"/>
    </source>
</evidence>
<gene>
    <name evidence="2" type="ORF">NMY3_00798</name>
</gene>
<dbReference type="AlphaFoldDB" id="A0A654LVK1"/>
<organism evidence="2 3">
    <name type="scientific">Candidatus Nitrosocosmicus oleophilus</name>
    <dbReference type="NCBI Taxonomy" id="1353260"/>
    <lineage>
        <taxon>Archaea</taxon>
        <taxon>Nitrososphaerota</taxon>
        <taxon>Nitrososphaeria</taxon>
        <taxon>Nitrososphaerales</taxon>
        <taxon>Nitrososphaeraceae</taxon>
        <taxon>Candidatus Nitrosocosmicus</taxon>
    </lineage>
</organism>
<sequence length="56" mass="6346">MQKVKQMEGYCVKCKAKREMKDEKEVTMKNGRPATQGICTVCNTKMFKIGGSKKSK</sequence>
<accession>A0A654LVK1</accession>
<name>A0A654LVK1_9ARCH</name>
<dbReference type="KEGG" id="taa:NMY3_00798"/>
<dbReference type="InterPro" id="IPR044044">
    <property type="entry name" value="DUF5679"/>
</dbReference>
<dbReference type="Proteomes" id="UP000058925">
    <property type="component" value="Chromosome"/>
</dbReference>
<dbReference type="EMBL" id="CP012850">
    <property type="protein sequence ID" value="ALI35007.1"/>
    <property type="molecule type" value="Genomic_DNA"/>
</dbReference>
<evidence type="ECO:0000313" key="2">
    <source>
        <dbReference type="EMBL" id="ALI35007.1"/>
    </source>
</evidence>
<keyword evidence="3" id="KW-1185">Reference proteome</keyword>
<reference evidence="3" key="1">
    <citation type="submission" date="2015-10" db="EMBL/GenBank/DDBJ databases">
        <title>Niche specialization of a soil ammonia-oxidizing archaeon, Candidatus Nitrosocosmicus oleophilus.</title>
        <authorList>
            <person name="Jung M.-Y."/>
            <person name="Rhee S.-K."/>
        </authorList>
    </citation>
    <scope>NUCLEOTIDE SEQUENCE [LARGE SCALE GENOMIC DNA]</scope>
    <source>
        <strain evidence="3">MY3</strain>
    </source>
</reference>
<protein>
    <recommendedName>
        <fullName evidence="1">DUF5679 domain-containing protein</fullName>
    </recommendedName>
</protein>